<sequence length="304" mass="33685">MDQLNLRHLYYFWMISREGSIARASEVLELAPQTLSGQLATFESSLGGLLFQRERRKLILTDLGRTVLGYAEEIFTLAGELNETLRLAPSDRPLTLSAGVSASIHKLIAYYLLQPAMVLPRQIQLNCQTGGPEDLLLRLKRKELDIVLIDRMPSVNERGSFAVHALAGSTISLFASPVLARRLRKGFPASLNGEPLLANATDAPYFEKLMNWFSLQGVRMNLVARIDDSALIKVFGRQGLGVFAAPTAISEEVCRQYEVEQIASIDDVKDELFAITRGKNPAHDGVRAICQGDVSFQPIQRTSK</sequence>
<keyword evidence="4" id="KW-0010">Activator</keyword>
<dbReference type="RefSeq" id="WP_285368183.1">
    <property type="nucleotide sequence ID" value="NZ_JASSQD010000001.1"/>
</dbReference>
<evidence type="ECO:0000256" key="3">
    <source>
        <dbReference type="ARBA" id="ARBA00023125"/>
    </source>
</evidence>
<evidence type="ECO:0000313" key="7">
    <source>
        <dbReference type="EMBL" id="MDK9558067.1"/>
    </source>
</evidence>
<organism evidence="7 8">
    <name type="scientific">Marinobacter albus</name>
    <dbReference type="NCBI Taxonomy" id="3030833"/>
    <lineage>
        <taxon>Bacteria</taxon>
        <taxon>Pseudomonadati</taxon>
        <taxon>Pseudomonadota</taxon>
        <taxon>Gammaproteobacteria</taxon>
        <taxon>Pseudomonadales</taxon>
        <taxon>Marinobacteraceae</taxon>
        <taxon>Marinobacter</taxon>
    </lineage>
</organism>
<keyword evidence="3" id="KW-0238">DNA-binding</keyword>
<gene>
    <name evidence="7" type="ORF">QQF73_10580</name>
</gene>
<dbReference type="Gene3D" id="1.10.10.10">
    <property type="entry name" value="Winged helix-like DNA-binding domain superfamily/Winged helix DNA-binding domain"/>
    <property type="match status" value="1"/>
</dbReference>
<dbReference type="PANTHER" id="PTHR30293:SF2">
    <property type="entry name" value="TRANSCRIPTIONAL ACTIVATOR PROTEIN NHAR"/>
    <property type="match status" value="1"/>
</dbReference>
<dbReference type="PANTHER" id="PTHR30293">
    <property type="entry name" value="TRANSCRIPTIONAL REGULATORY PROTEIN NAC-RELATED"/>
    <property type="match status" value="1"/>
</dbReference>
<dbReference type="Gene3D" id="3.40.190.290">
    <property type="match status" value="1"/>
</dbReference>
<dbReference type="EMBL" id="JASSQD010000001">
    <property type="protein sequence ID" value="MDK9558067.1"/>
    <property type="molecule type" value="Genomic_DNA"/>
</dbReference>
<evidence type="ECO:0000256" key="5">
    <source>
        <dbReference type="ARBA" id="ARBA00023163"/>
    </source>
</evidence>
<dbReference type="SUPFAM" id="SSF46785">
    <property type="entry name" value="Winged helix' DNA-binding domain"/>
    <property type="match status" value="1"/>
</dbReference>
<protein>
    <submittedName>
        <fullName evidence="7">LysR family transcriptional regulator</fullName>
    </submittedName>
</protein>
<proteinExistence type="inferred from homology"/>
<evidence type="ECO:0000259" key="6">
    <source>
        <dbReference type="PROSITE" id="PS50931"/>
    </source>
</evidence>
<dbReference type="SUPFAM" id="SSF53850">
    <property type="entry name" value="Periplasmic binding protein-like II"/>
    <property type="match status" value="1"/>
</dbReference>
<evidence type="ECO:0000256" key="1">
    <source>
        <dbReference type="ARBA" id="ARBA00009437"/>
    </source>
</evidence>
<dbReference type="Pfam" id="PF03466">
    <property type="entry name" value="LysR_substrate"/>
    <property type="match status" value="1"/>
</dbReference>
<dbReference type="InterPro" id="IPR036390">
    <property type="entry name" value="WH_DNA-bd_sf"/>
</dbReference>
<reference evidence="7 8" key="1">
    <citation type="submission" date="2023-05" db="EMBL/GenBank/DDBJ databases">
        <title>Marinobacter albus sp. nov., a marine bacterium isolated from sand in a coastal intertidal zone of huludao.</title>
        <authorList>
            <person name="Deng T."/>
        </authorList>
    </citation>
    <scope>NUCLEOTIDE SEQUENCE [LARGE SCALE GENOMIC DNA]</scope>
    <source>
        <strain evidence="7 8">M216</strain>
    </source>
</reference>
<evidence type="ECO:0000256" key="4">
    <source>
        <dbReference type="ARBA" id="ARBA00023159"/>
    </source>
</evidence>
<name>A0ABT7HDR6_9GAMM</name>
<feature type="domain" description="HTH lysR-type" evidence="6">
    <location>
        <begin position="4"/>
        <end position="61"/>
    </location>
</feature>
<accession>A0ABT7HDR6</accession>
<comment type="caution">
    <text evidence="7">The sequence shown here is derived from an EMBL/GenBank/DDBJ whole genome shotgun (WGS) entry which is preliminary data.</text>
</comment>
<dbReference type="InterPro" id="IPR036388">
    <property type="entry name" value="WH-like_DNA-bd_sf"/>
</dbReference>
<comment type="similarity">
    <text evidence="1">Belongs to the LysR transcriptional regulatory family.</text>
</comment>
<evidence type="ECO:0000313" key="8">
    <source>
        <dbReference type="Proteomes" id="UP001223547"/>
    </source>
</evidence>
<evidence type="ECO:0000256" key="2">
    <source>
        <dbReference type="ARBA" id="ARBA00023015"/>
    </source>
</evidence>
<keyword evidence="2" id="KW-0805">Transcription regulation</keyword>
<keyword evidence="5" id="KW-0804">Transcription</keyword>
<dbReference type="InterPro" id="IPR005119">
    <property type="entry name" value="LysR_subst-bd"/>
</dbReference>
<dbReference type="Proteomes" id="UP001223547">
    <property type="component" value="Unassembled WGS sequence"/>
</dbReference>
<dbReference type="Pfam" id="PF00126">
    <property type="entry name" value="HTH_1"/>
    <property type="match status" value="1"/>
</dbReference>
<dbReference type="PROSITE" id="PS50931">
    <property type="entry name" value="HTH_LYSR"/>
    <property type="match status" value="1"/>
</dbReference>
<keyword evidence="8" id="KW-1185">Reference proteome</keyword>
<dbReference type="InterPro" id="IPR000847">
    <property type="entry name" value="LysR_HTH_N"/>
</dbReference>